<feature type="transmembrane region" description="Helical" evidence="7">
    <location>
        <begin position="264"/>
        <end position="287"/>
    </location>
</feature>
<dbReference type="NCBIfam" id="TIGR00711">
    <property type="entry name" value="efflux_EmrB"/>
    <property type="match status" value="1"/>
</dbReference>
<protein>
    <submittedName>
        <fullName evidence="9">EmrB/QacA subfamily drug resistance transporter</fullName>
    </submittedName>
</protein>
<evidence type="ECO:0000256" key="1">
    <source>
        <dbReference type="ARBA" id="ARBA00004651"/>
    </source>
</evidence>
<dbReference type="InterPro" id="IPR004638">
    <property type="entry name" value="EmrB-like"/>
</dbReference>
<keyword evidence="5 7" id="KW-1133">Transmembrane helix</keyword>
<evidence type="ECO:0000256" key="5">
    <source>
        <dbReference type="ARBA" id="ARBA00022989"/>
    </source>
</evidence>
<keyword evidence="6 7" id="KW-0472">Membrane</keyword>
<evidence type="ECO:0000256" key="7">
    <source>
        <dbReference type="SAM" id="Phobius"/>
    </source>
</evidence>
<gene>
    <name evidence="9" type="ORF">B0I32_14043</name>
</gene>
<dbReference type="Pfam" id="PF07690">
    <property type="entry name" value="MFS_1"/>
    <property type="match status" value="1"/>
</dbReference>
<dbReference type="InterPro" id="IPR020846">
    <property type="entry name" value="MFS_dom"/>
</dbReference>
<keyword evidence="3" id="KW-1003">Cell membrane</keyword>
<evidence type="ECO:0000313" key="9">
    <source>
        <dbReference type="EMBL" id="PRX48798.1"/>
    </source>
</evidence>
<dbReference type="PROSITE" id="PS50850">
    <property type="entry name" value="MFS"/>
    <property type="match status" value="1"/>
</dbReference>
<feature type="transmembrane region" description="Helical" evidence="7">
    <location>
        <begin position="194"/>
        <end position="214"/>
    </location>
</feature>
<feature type="transmembrane region" description="Helical" evidence="7">
    <location>
        <begin position="428"/>
        <end position="450"/>
    </location>
</feature>
<feature type="transmembrane region" description="Helical" evidence="7">
    <location>
        <begin position="327"/>
        <end position="347"/>
    </location>
</feature>
<comment type="subcellular location">
    <subcellularLocation>
        <location evidence="1">Cell membrane</location>
        <topology evidence="1">Multi-pass membrane protein</topology>
    </subcellularLocation>
</comment>
<feature type="transmembrane region" description="Helical" evidence="7">
    <location>
        <begin position="226"/>
        <end position="243"/>
    </location>
</feature>
<reference evidence="9 10" key="1">
    <citation type="submission" date="2018-03" db="EMBL/GenBank/DDBJ databases">
        <title>Genomic Encyclopedia of Type Strains, Phase III (KMG-III): the genomes of soil and plant-associated and newly described type strains.</title>
        <authorList>
            <person name="Whitman W."/>
        </authorList>
    </citation>
    <scope>NUCLEOTIDE SEQUENCE [LARGE SCALE GENOMIC DNA]</scope>
    <source>
        <strain evidence="9 10">CGMCC 4.7104</strain>
    </source>
</reference>
<dbReference type="CDD" id="cd17321">
    <property type="entry name" value="MFS_MMR_MDR_like"/>
    <property type="match status" value="1"/>
</dbReference>
<comment type="caution">
    <text evidence="9">The sequence shown here is derived from an EMBL/GenBank/DDBJ whole genome shotgun (WGS) entry which is preliminary data.</text>
</comment>
<evidence type="ECO:0000256" key="6">
    <source>
        <dbReference type="ARBA" id="ARBA00023136"/>
    </source>
</evidence>
<dbReference type="AlphaFoldDB" id="A0A2T0LXQ1"/>
<dbReference type="PANTHER" id="PTHR42718">
    <property type="entry name" value="MAJOR FACILITATOR SUPERFAMILY MULTIDRUG TRANSPORTER MFSC"/>
    <property type="match status" value="1"/>
</dbReference>
<keyword evidence="10" id="KW-1185">Reference proteome</keyword>
<organism evidence="9 10">
    <name type="scientific">Nonomuraea fuscirosea</name>
    <dbReference type="NCBI Taxonomy" id="1291556"/>
    <lineage>
        <taxon>Bacteria</taxon>
        <taxon>Bacillati</taxon>
        <taxon>Actinomycetota</taxon>
        <taxon>Actinomycetes</taxon>
        <taxon>Streptosporangiales</taxon>
        <taxon>Streptosporangiaceae</taxon>
        <taxon>Nonomuraea</taxon>
    </lineage>
</organism>
<dbReference type="GO" id="GO:0022857">
    <property type="term" value="F:transmembrane transporter activity"/>
    <property type="evidence" value="ECO:0007669"/>
    <property type="project" value="InterPro"/>
</dbReference>
<feature type="transmembrane region" description="Helical" evidence="7">
    <location>
        <begin position="52"/>
        <end position="69"/>
    </location>
</feature>
<dbReference type="GO" id="GO:0005886">
    <property type="term" value="C:plasma membrane"/>
    <property type="evidence" value="ECO:0007669"/>
    <property type="project" value="UniProtKB-SubCell"/>
</dbReference>
<feature type="domain" description="Major facilitator superfamily (MFS) profile" evidence="8">
    <location>
        <begin position="10"/>
        <end position="454"/>
    </location>
</feature>
<dbReference type="Proteomes" id="UP000238312">
    <property type="component" value="Unassembled WGS sequence"/>
</dbReference>
<evidence type="ECO:0000259" key="8">
    <source>
        <dbReference type="PROSITE" id="PS50850"/>
    </source>
</evidence>
<keyword evidence="2" id="KW-0813">Transport</keyword>
<evidence type="ECO:0000313" key="10">
    <source>
        <dbReference type="Proteomes" id="UP000238312"/>
    </source>
</evidence>
<name>A0A2T0LXQ1_9ACTN</name>
<dbReference type="EMBL" id="PVNG01000040">
    <property type="protein sequence ID" value="PRX48798.1"/>
    <property type="molecule type" value="Genomic_DNA"/>
</dbReference>
<evidence type="ECO:0000256" key="3">
    <source>
        <dbReference type="ARBA" id="ARBA00022475"/>
    </source>
</evidence>
<dbReference type="Gene3D" id="1.20.1250.20">
    <property type="entry name" value="MFS general substrate transporter like domains"/>
    <property type="match status" value="1"/>
</dbReference>
<sequence>MALDVGQRWVMSLSSLASFMISLDSLVVTTALGAIKRDLGASLEQLEWTVNAYNLTFAMLLLTGAALGDRWGRRRVLAAGLAVFTLASAACALAPDAATLIAARAAQGAGAAFVIPLALTLLSAAFPPERRGKAIGLFSGVTGLATFIGPFLGGAIAAGPSWEWIFWINVPIGLVTIVLVLLRIEENKGPDNRLDVVGLLLVTGGVLGLVLGLVRAPSTGWDDSEALFPMATGVLLLAAFAVWERRATVPMIPLRFFAIRAFTSANLASFALFATLFGMFFFLAQFFQWSQGVGPLEAGLRLLPATGPVMIVAPLAGMLADRIGERVFMVTGLILWAVTLAWLALIAEPALPYLSVLPLLIVGGCGVAMATPAAQKAVVAAVPPHEIGKASGVITTFRYLGGVFGVTVLGTIFATTGGYGSPQTFSDGFAAAMGGGAVIALAGAVAAFGLPGRRSISPPSAQPKAGAKTPVA</sequence>
<dbReference type="RefSeq" id="WP_219912497.1">
    <property type="nucleotide sequence ID" value="NZ_JBFAIL010000094.1"/>
</dbReference>
<feature type="transmembrane region" description="Helical" evidence="7">
    <location>
        <begin position="396"/>
        <end position="416"/>
    </location>
</feature>
<feature type="transmembrane region" description="Helical" evidence="7">
    <location>
        <begin position="299"/>
        <end position="320"/>
    </location>
</feature>
<evidence type="ECO:0000256" key="2">
    <source>
        <dbReference type="ARBA" id="ARBA00022448"/>
    </source>
</evidence>
<dbReference type="SUPFAM" id="SSF103473">
    <property type="entry name" value="MFS general substrate transporter"/>
    <property type="match status" value="1"/>
</dbReference>
<feature type="transmembrane region" description="Helical" evidence="7">
    <location>
        <begin position="353"/>
        <end position="375"/>
    </location>
</feature>
<dbReference type="Gene3D" id="1.20.1720.10">
    <property type="entry name" value="Multidrug resistance protein D"/>
    <property type="match status" value="1"/>
</dbReference>
<feature type="transmembrane region" description="Helical" evidence="7">
    <location>
        <begin position="134"/>
        <end position="158"/>
    </location>
</feature>
<proteinExistence type="predicted"/>
<dbReference type="PRINTS" id="PR01036">
    <property type="entry name" value="TCRTETB"/>
</dbReference>
<dbReference type="PANTHER" id="PTHR42718:SF46">
    <property type="entry name" value="BLR6921 PROTEIN"/>
    <property type="match status" value="1"/>
</dbReference>
<feature type="transmembrane region" description="Helical" evidence="7">
    <location>
        <begin position="101"/>
        <end position="122"/>
    </location>
</feature>
<accession>A0A2T0LXQ1</accession>
<keyword evidence="4 7" id="KW-0812">Transmembrane</keyword>
<evidence type="ECO:0000256" key="4">
    <source>
        <dbReference type="ARBA" id="ARBA00022692"/>
    </source>
</evidence>
<feature type="transmembrane region" description="Helical" evidence="7">
    <location>
        <begin position="164"/>
        <end position="182"/>
    </location>
</feature>
<feature type="transmembrane region" description="Helical" evidence="7">
    <location>
        <begin position="12"/>
        <end position="32"/>
    </location>
</feature>
<dbReference type="InterPro" id="IPR036259">
    <property type="entry name" value="MFS_trans_sf"/>
</dbReference>
<feature type="transmembrane region" description="Helical" evidence="7">
    <location>
        <begin position="76"/>
        <end position="95"/>
    </location>
</feature>
<dbReference type="InterPro" id="IPR011701">
    <property type="entry name" value="MFS"/>
</dbReference>